<feature type="domain" description="HTH luxR-type" evidence="1">
    <location>
        <begin position="711"/>
        <end position="776"/>
    </location>
</feature>
<dbReference type="InterPro" id="IPR000792">
    <property type="entry name" value="Tscrpt_reg_LuxR_C"/>
</dbReference>
<comment type="caution">
    <text evidence="2">The sequence shown here is derived from an EMBL/GenBank/DDBJ whole genome shotgun (WGS) entry which is preliminary data.</text>
</comment>
<dbReference type="Gene3D" id="1.10.10.10">
    <property type="entry name" value="Winged helix-like DNA-binding domain superfamily/Winged helix DNA-binding domain"/>
    <property type="match status" value="1"/>
</dbReference>
<gene>
    <name evidence="2" type="ORF">FCG67_10690</name>
</gene>
<accession>A0ABY2RPB1</accession>
<sequence length="781" mass="84523">MPSVRHNVGNLPVELTSFIGRRREIAGARRLLSTSRLVTLTGVGGVGKTRLAVRVAEDSRRSFADGVWLVELGELHDSELLAETVAAALGLPDQRGRSLSGLLVDHLATRQTLVVLDNCEHLLGTVAVLVGTLLRGCPELRLVATSREVLAVDGEQELRVPPLTVPDADHLPPLEAMPRYEAVALFVARASAAVPDFALTVANYGAVAAICGRLDGLPLAIELAAARMRAMSADQIVQRLADRYRLLTVGPRGAPTRQQTLRACVDWSYELCGAREQRLWAWLSVFAGSFELDAAEEICPEELVAGDLLDGVTSLVDKSVLIREQLAEVVRFTMPETIREYGSDKLRESGNYPTAQRRHLAWYERLVLRAESEWISDHQVDWIVRLKREQSNLRDALKHSLTDSVADGDPGVSARMVSALYLFWTCQGLWAEARHWLDRSLARSDTEQASERPVILYDDSLLAGMQGRLDEAAARVAQCQTLAEQRGDAESLEVVNYVTGFLALFGGDLTGAVVSLQSAVTSTGALSETETGMKAARLISGLLGLAAASGLLGDGKTAVACYEQVLDITTPRGETYYRGYSLWAVGLTALRSGDTDRASTLLEQALRLTRLVNDPFVTGWSIESLAWIAIRERRATSAAVLMGAANTLSRTVGGASATLPHLISKHDECEQLARDALGNRAYEKAFQVGAAMGLDESVAYALGDQAAQAPTRPAASVLTRRETEVANLVAAGLTNREIAARLVISPRTAQGHVERTLSKLGFTSRTQIAAWVAEDQQAPDL</sequence>
<dbReference type="PANTHER" id="PTHR47691">
    <property type="entry name" value="REGULATOR-RELATED"/>
    <property type="match status" value="1"/>
</dbReference>
<dbReference type="Gene3D" id="1.25.40.10">
    <property type="entry name" value="Tetratricopeptide repeat domain"/>
    <property type="match status" value="1"/>
</dbReference>
<dbReference type="SUPFAM" id="SSF48452">
    <property type="entry name" value="TPR-like"/>
    <property type="match status" value="1"/>
</dbReference>
<dbReference type="InterPro" id="IPR016032">
    <property type="entry name" value="Sig_transdc_resp-reg_C-effctor"/>
</dbReference>
<dbReference type="EMBL" id="SUMD01000004">
    <property type="protein sequence ID" value="TJZ78493.1"/>
    <property type="molecule type" value="Genomic_DNA"/>
</dbReference>
<dbReference type="PRINTS" id="PR00038">
    <property type="entry name" value="HTHLUXR"/>
</dbReference>
<dbReference type="Pfam" id="PF13424">
    <property type="entry name" value="TPR_12"/>
    <property type="match status" value="1"/>
</dbReference>
<dbReference type="InterPro" id="IPR049945">
    <property type="entry name" value="AAA_22"/>
</dbReference>
<dbReference type="InterPro" id="IPR027417">
    <property type="entry name" value="P-loop_NTPase"/>
</dbReference>
<dbReference type="Pfam" id="PF00196">
    <property type="entry name" value="GerE"/>
    <property type="match status" value="1"/>
</dbReference>
<dbReference type="SUPFAM" id="SSF52540">
    <property type="entry name" value="P-loop containing nucleoside triphosphate hydrolases"/>
    <property type="match status" value="1"/>
</dbReference>
<dbReference type="Gene3D" id="3.40.50.300">
    <property type="entry name" value="P-loop containing nucleotide triphosphate hydrolases"/>
    <property type="match status" value="1"/>
</dbReference>
<evidence type="ECO:0000313" key="3">
    <source>
        <dbReference type="Proteomes" id="UP000305109"/>
    </source>
</evidence>
<dbReference type="InterPro" id="IPR011990">
    <property type="entry name" value="TPR-like_helical_dom_sf"/>
</dbReference>
<evidence type="ECO:0000313" key="2">
    <source>
        <dbReference type="EMBL" id="TJZ78493.1"/>
    </source>
</evidence>
<dbReference type="SMART" id="SM00421">
    <property type="entry name" value="HTH_LUXR"/>
    <property type="match status" value="1"/>
</dbReference>
<reference evidence="2 3" key="1">
    <citation type="submission" date="2019-04" db="EMBL/GenBank/DDBJ databases">
        <title>Rhodococcus oryzae sp. nov., a novel actinomycete isolated from rhizosphere soil of rice (Oryza sativa L.).</title>
        <authorList>
            <person name="Li C."/>
        </authorList>
    </citation>
    <scope>NUCLEOTIDE SEQUENCE [LARGE SCALE GENOMIC DNA]</scope>
    <source>
        <strain evidence="2 3">NEAU-CX67</strain>
    </source>
</reference>
<dbReference type="PRINTS" id="PR00364">
    <property type="entry name" value="DISEASERSIST"/>
</dbReference>
<name>A0ABY2RPB1_9NOCA</name>
<proteinExistence type="predicted"/>
<dbReference type="InterPro" id="IPR036388">
    <property type="entry name" value="WH-like_DNA-bd_sf"/>
</dbReference>
<dbReference type="Proteomes" id="UP000305109">
    <property type="component" value="Unassembled WGS sequence"/>
</dbReference>
<dbReference type="PROSITE" id="PS50043">
    <property type="entry name" value="HTH_LUXR_2"/>
    <property type="match status" value="1"/>
</dbReference>
<organism evidence="2 3">
    <name type="scientific">Rhodococcus oryzae</name>
    <dbReference type="NCBI Taxonomy" id="2571143"/>
    <lineage>
        <taxon>Bacteria</taxon>
        <taxon>Bacillati</taxon>
        <taxon>Actinomycetota</taxon>
        <taxon>Actinomycetes</taxon>
        <taxon>Mycobacteriales</taxon>
        <taxon>Nocardiaceae</taxon>
        <taxon>Rhodococcus</taxon>
    </lineage>
</organism>
<protein>
    <submittedName>
        <fullName evidence="2">LuxR family transcriptional regulator</fullName>
    </submittedName>
</protein>
<dbReference type="SUPFAM" id="SSF46894">
    <property type="entry name" value="C-terminal effector domain of the bipartite response regulators"/>
    <property type="match status" value="1"/>
</dbReference>
<evidence type="ECO:0000259" key="1">
    <source>
        <dbReference type="PROSITE" id="PS50043"/>
    </source>
</evidence>
<keyword evidence="3" id="KW-1185">Reference proteome</keyword>
<dbReference type="Pfam" id="PF13401">
    <property type="entry name" value="AAA_22"/>
    <property type="match status" value="1"/>
</dbReference>
<dbReference type="CDD" id="cd06170">
    <property type="entry name" value="LuxR_C_like"/>
    <property type="match status" value="1"/>
</dbReference>
<dbReference type="PANTHER" id="PTHR47691:SF3">
    <property type="entry name" value="HTH-TYPE TRANSCRIPTIONAL REGULATOR RV0890C-RELATED"/>
    <property type="match status" value="1"/>
</dbReference>